<dbReference type="GO" id="GO:0045746">
    <property type="term" value="P:negative regulation of Notch signaling pathway"/>
    <property type="evidence" value="ECO:0007669"/>
    <property type="project" value="InterPro"/>
</dbReference>
<dbReference type="PANTHER" id="PTHR35346">
    <property type="entry name" value="BEN DOMAIN-CONTAINING PROTEIN 6"/>
    <property type="match status" value="1"/>
</dbReference>
<dbReference type="RefSeq" id="XP_042620236.1">
    <property type="nucleotide sequence ID" value="XM_042764302.1"/>
</dbReference>
<evidence type="ECO:0000259" key="7">
    <source>
        <dbReference type="PROSITE" id="PS51457"/>
    </source>
</evidence>
<dbReference type="AlphaFoldDB" id="A0A9Q9YHC3"/>
<dbReference type="PANTHER" id="PTHR35346:SF1">
    <property type="entry name" value="BEN DOMAIN-CONTAINING PROTEIN 6"/>
    <property type="match status" value="1"/>
</dbReference>
<name>A0A9Q9YHC3_CYPCA</name>
<dbReference type="GO" id="GO:0003677">
    <property type="term" value="F:DNA binding"/>
    <property type="evidence" value="ECO:0007669"/>
    <property type="project" value="InterPro"/>
</dbReference>
<feature type="region of interest" description="Disordered" evidence="6">
    <location>
        <begin position="61"/>
        <end position="82"/>
    </location>
</feature>
<dbReference type="Pfam" id="PF10523">
    <property type="entry name" value="BEN"/>
    <property type="match status" value="1"/>
</dbReference>
<feature type="compositionally biased region" description="Basic and acidic residues" evidence="6">
    <location>
        <begin position="61"/>
        <end position="79"/>
    </location>
</feature>
<gene>
    <name evidence="8" type="primary">LOC109075358</name>
</gene>
<feature type="domain" description="BEN" evidence="7">
    <location>
        <begin position="171"/>
        <end position="260"/>
    </location>
</feature>
<dbReference type="GeneID" id="109075358"/>
<dbReference type="PROSITE" id="PS51457">
    <property type="entry name" value="BEN"/>
    <property type="match status" value="1"/>
</dbReference>
<dbReference type="GO" id="GO:0003714">
    <property type="term" value="F:transcription corepressor activity"/>
    <property type="evidence" value="ECO:0007669"/>
    <property type="project" value="InterPro"/>
</dbReference>
<keyword evidence="2" id="KW-0678">Repressor</keyword>
<dbReference type="SMART" id="SM01025">
    <property type="entry name" value="BEN"/>
    <property type="match status" value="1"/>
</dbReference>
<evidence type="ECO:0000256" key="2">
    <source>
        <dbReference type="ARBA" id="ARBA00022491"/>
    </source>
</evidence>
<sequence length="289" mass="32840">MRRWRTSRQQELTLALHQEKKNTLESSDDETDIEMKRKYEKAKRQKKVGKERILTQLKDTLRKPLHSDPRRTNPLHSEEEVQAETVDTNVDLFDYPENFQPTDTLDAAEASGESVEQPLFVRGEVLKALKEIPTLVQCVKELISSMNRGIDTASTSSGSSSSAQEMISLGNMAVQVNKTCFRRLNRSRMSLFTQELAVLLFGREVLGSSSLTGNRSQKERLNPEKMNALIDTVISEFPGTSQSEVRAVIRRKCNNESFVSKKKKHCKGNFLLLLGKECESKEEICVLFI</sequence>
<keyword evidence="3" id="KW-0805">Transcription regulation</keyword>
<protein>
    <submittedName>
        <fullName evidence="8">Uncharacterized protein LOC109075358 isoform X2</fullName>
    </submittedName>
</protein>
<accession>A0A9Q9YHC3</accession>
<dbReference type="GO" id="GO:0045666">
    <property type="term" value="P:positive regulation of neuron differentiation"/>
    <property type="evidence" value="ECO:0007669"/>
    <property type="project" value="InterPro"/>
</dbReference>
<reference evidence="8" key="1">
    <citation type="submission" date="2025-08" db="UniProtKB">
        <authorList>
            <consortium name="RefSeq"/>
        </authorList>
    </citation>
    <scope>IDENTIFICATION</scope>
    <source>
        <tissue evidence="8">Muscle</tissue>
    </source>
</reference>
<dbReference type="InterPro" id="IPR037496">
    <property type="entry name" value="BEND6-like"/>
</dbReference>
<dbReference type="InterPro" id="IPR018379">
    <property type="entry name" value="BEN_domain"/>
</dbReference>
<proteinExistence type="predicted"/>
<evidence type="ECO:0000256" key="6">
    <source>
        <dbReference type="SAM" id="MobiDB-lite"/>
    </source>
</evidence>
<keyword evidence="4" id="KW-0804">Transcription</keyword>
<evidence type="ECO:0000256" key="4">
    <source>
        <dbReference type="ARBA" id="ARBA00023163"/>
    </source>
</evidence>
<evidence type="ECO:0000256" key="3">
    <source>
        <dbReference type="ARBA" id="ARBA00023015"/>
    </source>
</evidence>
<dbReference type="Proteomes" id="UP001155660">
    <property type="component" value="Chromosome A9"/>
</dbReference>
<evidence type="ECO:0000313" key="8">
    <source>
        <dbReference type="RefSeq" id="XP_042620236.1"/>
    </source>
</evidence>
<keyword evidence="5" id="KW-0539">Nucleus</keyword>
<comment type="subcellular location">
    <subcellularLocation>
        <location evidence="1">Nucleus</location>
    </subcellularLocation>
</comment>
<organism evidence="8">
    <name type="scientific">Cyprinus carpio</name>
    <name type="common">Common carp</name>
    <dbReference type="NCBI Taxonomy" id="7962"/>
    <lineage>
        <taxon>Eukaryota</taxon>
        <taxon>Metazoa</taxon>
        <taxon>Chordata</taxon>
        <taxon>Craniata</taxon>
        <taxon>Vertebrata</taxon>
        <taxon>Euteleostomi</taxon>
        <taxon>Actinopterygii</taxon>
        <taxon>Neopterygii</taxon>
        <taxon>Teleostei</taxon>
        <taxon>Ostariophysi</taxon>
        <taxon>Cypriniformes</taxon>
        <taxon>Cyprinidae</taxon>
        <taxon>Cyprininae</taxon>
        <taxon>Cyprinus</taxon>
    </lineage>
</organism>
<evidence type="ECO:0000256" key="5">
    <source>
        <dbReference type="ARBA" id="ARBA00023242"/>
    </source>
</evidence>
<evidence type="ECO:0000256" key="1">
    <source>
        <dbReference type="ARBA" id="ARBA00004123"/>
    </source>
</evidence>
<dbReference type="GO" id="GO:0005634">
    <property type="term" value="C:nucleus"/>
    <property type="evidence" value="ECO:0007669"/>
    <property type="project" value="UniProtKB-SubCell"/>
</dbReference>